<proteinExistence type="predicted"/>
<organism evidence="2 3">
    <name type="scientific">Macrolepiota fuliginosa MF-IS2</name>
    <dbReference type="NCBI Taxonomy" id="1400762"/>
    <lineage>
        <taxon>Eukaryota</taxon>
        <taxon>Fungi</taxon>
        <taxon>Dikarya</taxon>
        <taxon>Basidiomycota</taxon>
        <taxon>Agaricomycotina</taxon>
        <taxon>Agaricomycetes</taxon>
        <taxon>Agaricomycetidae</taxon>
        <taxon>Agaricales</taxon>
        <taxon>Agaricineae</taxon>
        <taxon>Agaricaceae</taxon>
        <taxon>Macrolepiota</taxon>
    </lineage>
</organism>
<evidence type="ECO:0000313" key="3">
    <source>
        <dbReference type="Proteomes" id="UP000807342"/>
    </source>
</evidence>
<keyword evidence="1" id="KW-0238">DNA-binding</keyword>
<comment type="caution">
    <text evidence="2">The sequence shown here is derived from an EMBL/GenBank/DDBJ whole genome shotgun (WGS) entry which is preliminary data.</text>
</comment>
<dbReference type="OrthoDB" id="5598396at2759"/>
<dbReference type="GO" id="GO:0003677">
    <property type="term" value="F:DNA binding"/>
    <property type="evidence" value="ECO:0007669"/>
    <property type="project" value="UniProtKB-KW"/>
</dbReference>
<reference evidence="2" key="1">
    <citation type="submission" date="2020-11" db="EMBL/GenBank/DDBJ databases">
        <authorList>
            <consortium name="DOE Joint Genome Institute"/>
            <person name="Ahrendt S."/>
            <person name="Riley R."/>
            <person name="Andreopoulos W."/>
            <person name="Labutti K."/>
            <person name="Pangilinan J."/>
            <person name="Ruiz-Duenas F.J."/>
            <person name="Barrasa J.M."/>
            <person name="Sanchez-Garcia M."/>
            <person name="Camarero S."/>
            <person name="Miyauchi S."/>
            <person name="Serrano A."/>
            <person name="Linde D."/>
            <person name="Babiker R."/>
            <person name="Drula E."/>
            <person name="Ayuso-Fernandez I."/>
            <person name="Pacheco R."/>
            <person name="Padilla G."/>
            <person name="Ferreira P."/>
            <person name="Barriuso J."/>
            <person name="Kellner H."/>
            <person name="Castanera R."/>
            <person name="Alfaro M."/>
            <person name="Ramirez L."/>
            <person name="Pisabarro A.G."/>
            <person name="Kuo A."/>
            <person name="Tritt A."/>
            <person name="Lipzen A."/>
            <person name="He G."/>
            <person name="Yan M."/>
            <person name="Ng V."/>
            <person name="Cullen D."/>
            <person name="Martin F."/>
            <person name="Rosso M.-N."/>
            <person name="Henrissat B."/>
            <person name="Hibbett D."/>
            <person name="Martinez A.T."/>
            <person name="Grigoriev I.V."/>
        </authorList>
    </citation>
    <scope>NUCLEOTIDE SEQUENCE</scope>
    <source>
        <strain evidence="2">MF-IS2</strain>
    </source>
</reference>
<evidence type="ECO:0000313" key="2">
    <source>
        <dbReference type="EMBL" id="KAF9451408.1"/>
    </source>
</evidence>
<accession>A0A9P5XIA7</accession>
<dbReference type="InterPro" id="IPR010998">
    <property type="entry name" value="Integrase_recombinase_N"/>
</dbReference>
<dbReference type="AlphaFoldDB" id="A0A9P5XIA7"/>
<gene>
    <name evidence="2" type="ORF">P691DRAFT_663340</name>
</gene>
<dbReference type="Proteomes" id="UP000807342">
    <property type="component" value="Unassembled WGS sequence"/>
</dbReference>
<name>A0A9P5XIA7_9AGAR</name>
<feature type="non-terminal residue" evidence="2">
    <location>
        <position position="1"/>
    </location>
</feature>
<evidence type="ECO:0000256" key="1">
    <source>
        <dbReference type="ARBA" id="ARBA00023125"/>
    </source>
</evidence>
<dbReference type="Gene3D" id="1.10.150.130">
    <property type="match status" value="1"/>
</dbReference>
<protein>
    <submittedName>
        <fullName evidence="2">Uncharacterized protein</fullName>
    </submittedName>
</protein>
<dbReference type="EMBL" id="MU151086">
    <property type="protein sequence ID" value="KAF9451408.1"/>
    <property type="molecule type" value="Genomic_DNA"/>
</dbReference>
<keyword evidence="3" id="KW-1185">Reference proteome</keyword>
<sequence>INDYQTFCRKQGRSLEPTPETLRAYVVYVGQYRGVDAVEGYLNAICVGFEHVYPNMREHCRSTLVEKTIREMREAEVRS</sequence>